<evidence type="ECO:0000313" key="1">
    <source>
        <dbReference type="EMBL" id="EEC57479.1"/>
    </source>
</evidence>
<sequence>MIIVFIMIKYKNNLLYYQTIYTKIRNIRIIRQYKNIFYLQDPPAGVY</sequence>
<keyword evidence="2" id="KW-1185">Reference proteome</keyword>
<accession>B7ASD3</accession>
<dbReference type="HOGENOM" id="CLU_3164787_0_0_9"/>
<dbReference type="EMBL" id="ABVQ01000036">
    <property type="protein sequence ID" value="EEC57479.1"/>
    <property type="molecule type" value="Genomic_DNA"/>
</dbReference>
<organism evidence="1 2">
    <name type="scientific">[Bacteroides] pectinophilus ATCC 43243</name>
    <dbReference type="NCBI Taxonomy" id="483218"/>
    <lineage>
        <taxon>Bacteria</taxon>
        <taxon>Bacillati</taxon>
        <taxon>Bacillota</taxon>
        <taxon>Clostridia</taxon>
        <taxon>Eubacteriales</taxon>
    </lineage>
</organism>
<protein>
    <submittedName>
        <fullName evidence="1">Uncharacterized protein</fullName>
    </submittedName>
</protein>
<dbReference type="Proteomes" id="UP000003136">
    <property type="component" value="Unassembled WGS sequence"/>
</dbReference>
<reference evidence="1 2" key="1">
    <citation type="submission" date="2008-11" db="EMBL/GenBank/DDBJ databases">
        <title>Draft genome sequence of Bacteroides pectinophilus (ATCC 43243).</title>
        <authorList>
            <person name="Sudarsanam P."/>
            <person name="Ley R."/>
            <person name="Guruge J."/>
            <person name="Turnbaugh P.J."/>
            <person name="Mahowald M."/>
            <person name="Liep D."/>
            <person name="Gordon J."/>
        </authorList>
    </citation>
    <scope>NUCLEOTIDE SEQUENCE [LARGE SCALE GENOMIC DNA]</scope>
    <source>
        <strain evidence="1 2">ATCC 43243</strain>
    </source>
</reference>
<evidence type="ECO:0000313" key="2">
    <source>
        <dbReference type="Proteomes" id="UP000003136"/>
    </source>
</evidence>
<comment type="caution">
    <text evidence="1">The sequence shown here is derived from an EMBL/GenBank/DDBJ whole genome shotgun (WGS) entry which is preliminary data.</text>
</comment>
<reference evidence="1 2" key="2">
    <citation type="submission" date="2008-11" db="EMBL/GenBank/DDBJ databases">
        <authorList>
            <person name="Fulton L."/>
            <person name="Clifton S."/>
            <person name="Fulton B."/>
            <person name="Xu J."/>
            <person name="Minx P."/>
            <person name="Pepin K.H."/>
            <person name="Johnson M."/>
            <person name="Bhonagiri V."/>
            <person name="Nash W.E."/>
            <person name="Mardis E.R."/>
            <person name="Wilson R.K."/>
        </authorList>
    </citation>
    <scope>NUCLEOTIDE SEQUENCE [LARGE SCALE GENOMIC DNA]</scope>
    <source>
        <strain evidence="1 2">ATCC 43243</strain>
    </source>
</reference>
<gene>
    <name evidence="1" type="ORF">BACPEC_01988</name>
</gene>
<proteinExistence type="predicted"/>
<dbReference type="STRING" id="483218.BACPEC_01988"/>
<dbReference type="AlphaFoldDB" id="B7ASD3"/>
<name>B7ASD3_9FIRM</name>